<dbReference type="SUPFAM" id="SSF49303">
    <property type="entry name" value="beta-Galactosidase/glucuronidase domain"/>
    <property type="match status" value="1"/>
</dbReference>
<dbReference type="PATRIC" id="fig|43678.3.peg.40"/>
<sequence length="605" mass="66418">MSILRPTRWAAALDRHAPLPEYPRPQLARDSYLNLNGVWDYAFTGQAAGPEGSLGGAAPQVFDGEIVVPFSPESVLSGVGRQLQPYEALWYRRTVALPEGFVPCDGRVLLHFGAVDQSCRVLVDGVEVGRHTGGFLPFACDVTEAFAGSLGEPHELLVEVTDVSDMGYHARGKQKLDRGGIWYTAQSGIWQTVWVEAVPALHVDRLVLVPDLPGGCLEVTVHAGGMPAGASGAVGPDAPVARIQVHDGGALVAQVDAPAGTLARVPIPDARPWTPEAPHLYDVRVTLGDDEVRGYAGMRSFGVGRDERGVPRLLLNGEPYFHAGVLDQGYWSDGLLTAPSDEAMVHDIATMKDLGFTMLRKHIKIEPLRWYHHCDRLGILVWQDMVNGGTSYRPAVITAPVAVPLRISDRFYGLFGRADVEGRGEFLREVDATVEHLRSVVSLAVWVPFNEGWGQFDAARVAARVRALDPTRTVDHTSGWHDQRAGDLRSLHVYFKPFRVPRRRDRRVLVLSEYGGYNLRLEGRDFSEKDFGYKKLDDAAALGEAFEALHRDQIVPAIPRGLSATVYTQLSDVEDELNGLLTYDREVAKLPADLVRSVNAELRLG</sequence>
<dbReference type="OrthoDB" id="9762066at2"/>
<dbReference type="Gene3D" id="3.20.20.80">
    <property type="entry name" value="Glycosidases"/>
    <property type="match status" value="1"/>
</dbReference>
<dbReference type="Pfam" id="PF00703">
    <property type="entry name" value="Glyco_hydro_2"/>
    <property type="match status" value="1"/>
</dbReference>
<dbReference type="PANTHER" id="PTHR42732">
    <property type="entry name" value="BETA-GALACTOSIDASE"/>
    <property type="match status" value="1"/>
</dbReference>
<dbReference type="GO" id="GO:0004565">
    <property type="term" value="F:beta-galactosidase activity"/>
    <property type="evidence" value="ECO:0007669"/>
    <property type="project" value="UniProtKB-EC"/>
</dbReference>
<dbReference type="RefSeq" id="WP_068706585.1">
    <property type="nucleotide sequence ID" value="NZ_LRIE01000014.1"/>
</dbReference>
<evidence type="ECO:0000313" key="6">
    <source>
        <dbReference type="EMBL" id="KZM37252.1"/>
    </source>
</evidence>
<dbReference type="InterPro" id="IPR008979">
    <property type="entry name" value="Galactose-bd-like_sf"/>
</dbReference>
<dbReference type="InterPro" id="IPR013783">
    <property type="entry name" value="Ig-like_fold"/>
</dbReference>
<evidence type="ECO:0000259" key="5">
    <source>
        <dbReference type="Pfam" id="PF02836"/>
    </source>
</evidence>
<comment type="caution">
    <text evidence="6">The sequence shown here is derived from an EMBL/GenBank/DDBJ whole genome shotgun (WGS) entry which is preliminary data.</text>
</comment>
<feature type="domain" description="Glycoside hydrolase family 2 catalytic" evidence="5">
    <location>
        <begin position="340"/>
        <end position="487"/>
    </location>
</feature>
<dbReference type="GO" id="GO:0005975">
    <property type="term" value="P:carbohydrate metabolic process"/>
    <property type="evidence" value="ECO:0007669"/>
    <property type="project" value="InterPro"/>
</dbReference>
<dbReference type="Gene3D" id="2.60.120.260">
    <property type="entry name" value="Galactose-binding domain-like"/>
    <property type="match status" value="1"/>
</dbReference>
<dbReference type="Gene3D" id="2.60.40.10">
    <property type="entry name" value="Immunoglobulins"/>
    <property type="match status" value="1"/>
</dbReference>
<dbReference type="InterPro" id="IPR036156">
    <property type="entry name" value="Beta-gal/glucu_dom_sf"/>
</dbReference>
<dbReference type="PANTHER" id="PTHR42732:SF2">
    <property type="entry name" value="BETA-MANNOSIDASE"/>
    <property type="match status" value="1"/>
</dbReference>
<reference evidence="6 7" key="1">
    <citation type="submission" date="2016-01" db="EMBL/GenBank/DDBJ databases">
        <title>Genome sequence of Oerskovia enterophila VJag, an agar and cellulose degrading bacterium.</title>
        <authorList>
            <person name="Poehlein A."/>
            <person name="Jag V."/>
            <person name="Bengelsdorf F."/>
            <person name="Duerre P."/>
            <person name="Daniel R."/>
        </authorList>
    </citation>
    <scope>NUCLEOTIDE SEQUENCE [LARGE SCALE GENOMIC DNA]</scope>
    <source>
        <strain evidence="6 7">VJag</strain>
    </source>
</reference>
<dbReference type="Pfam" id="PF02836">
    <property type="entry name" value="Glyco_hydro_2_C"/>
    <property type="match status" value="1"/>
</dbReference>
<dbReference type="SUPFAM" id="SSF51445">
    <property type="entry name" value="(Trans)glycosidases"/>
    <property type="match status" value="1"/>
</dbReference>
<dbReference type="STRING" id="43678.OJAG_00330"/>
<dbReference type="InterPro" id="IPR017853">
    <property type="entry name" value="GH"/>
</dbReference>
<evidence type="ECO:0000256" key="2">
    <source>
        <dbReference type="ARBA" id="ARBA00022801"/>
    </source>
</evidence>
<evidence type="ECO:0000256" key="3">
    <source>
        <dbReference type="ARBA" id="ARBA00023295"/>
    </source>
</evidence>
<proteinExistence type="inferred from homology"/>
<evidence type="ECO:0000259" key="4">
    <source>
        <dbReference type="Pfam" id="PF00703"/>
    </source>
</evidence>
<accession>A0A163T971</accession>
<dbReference type="EMBL" id="LRIE01000014">
    <property type="protein sequence ID" value="KZM37252.1"/>
    <property type="molecule type" value="Genomic_DNA"/>
</dbReference>
<dbReference type="EC" id="3.2.1.23" evidence="6"/>
<feature type="domain" description="Glycoside hydrolase family 2 immunoglobulin-like beta-sandwich" evidence="4">
    <location>
        <begin position="262"/>
        <end position="299"/>
    </location>
</feature>
<evidence type="ECO:0000313" key="7">
    <source>
        <dbReference type="Proteomes" id="UP000076447"/>
    </source>
</evidence>
<keyword evidence="2 6" id="KW-0378">Hydrolase</keyword>
<dbReference type="SUPFAM" id="SSF49785">
    <property type="entry name" value="Galactose-binding domain-like"/>
    <property type="match status" value="1"/>
</dbReference>
<dbReference type="InterPro" id="IPR006102">
    <property type="entry name" value="Ig-like_GH2"/>
</dbReference>
<name>A0A163T971_9CELL</name>
<dbReference type="Proteomes" id="UP000076447">
    <property type="component" value="Unassembled WGS sequence"/>
</dbReference>
<dbReference type="InterPro" id="IPR051913">
    <property type="entry name" value="GH2_Domain-Containing"/>
</dbReference>
<dbReference type="AlphaFoldDB" id="A0A163T971"/>
<keyword evidence="3 6" id="KW-0326">Glycosidase</keyword>
<evidence type="ECO:0000256" key="1">
    <source>
        <dbReference type="ARBA" id="ARBA00007401"/>
    </source>
</evidence>
<organism evidence="6 7">
    <name type="scientific">Oerskovia enterophila</name>
    <dbReference type="NCBI Taxonomy" id="43678"/>
    <lineage>
        <taxon>Bacteria</taxon>
        <taxon>Bacillati</taxon>
        <taxon>Actinomycetota</taxon>
        <taxon>Actinomycetes</taxon>
        <taxon>Micrococcales</taxon>
        <taxon>Cellulomonadaceae</taxon>
        <taxon>Oerskovia</taxon>
    </lineage>
</organism>
<protein>
    <submittedName>
        <fullName evidence="6">Beta-galactosidase</fullName>
        <ecNumber evidence="6">3.2.1.23</ecNumber>
    </submittedName>
</protein>
<dbReference type="InterPro" id="IPR006103">
    <property type="entry name" value="Glyco_hydro_2_cat"/>
</dbReference>
<comment type="similarity">
    <text evidence="1">Belongs to the glycosyl hydrolase 2 family.</text>
</comment>
<gene>
    <name evidence="6" type="primary">lacZ</name>
    <name evidence="6" type="ORF">OJAG_00330</name>
</gene>